<organism evidence="1 2">
    <name type="scientific">Scytonema hofmannii FACHB-248</name>
    <dbReference type="NCBI Taxonomy" id="1842502"/>
    <lineage>
        <taxon>Bacteria</taxon>
        <taxon>Bacillati</taxon>
        <taxon>Cyanobacteriota</taxon>
        <taxon>Cyanophyceae</taxon>
        <taxon>Nostocales</taxon>
        <taxon>Scytonemataceae</taxon>
        <taxon>Scytonema</taxon>
    </lineage>
</organism>
<name>A0ABR8GSD9_9CYAN</name>
<keyword evidence="2" id="KW-1185">Reference proteome</keyword>
<evidence type="ECO:0000313" key="1">
    <source>
        <dbReference type="EMBL" id="MBD2605960.1"/>
    </source>
</evidence>
<accession>A0ABR8GSD9</accession>
<comment type="caution">
    <text evidence="1">The sequence shown here is derived from an EMBL/GenBank/DDBJ whole genome shotgun (WGS) entry which is preliminary data.</text>
</comment>
<reference evidence="1 2" key="1">
    <citation type="journal article" date="2020" name="ISME J.">
        <title>Comparative genomics reveals insights into cyanobacterial evolution and habitat adaptation.</title>
        <authorList>
            <person name="Chen M.Y."/>
            <person name="Teng W.K."/>
            <person name="Zhao L."/>
            <person name="Hu C.X."/>
            <person name="Zhou Y.K."/>
            <person name="Han B.P."/>
            <person name="Song L.R."/>
            <person name="Shu W.S."/>
        </authorList>
    </citation>
    <scope>NUCLEOTIDE SEQUENCE [LARGE SCALE GENOMIC DNA]</scope>
    <source>
        <strain evidence="1 2">FACHB-248</strain>
    </source>
</reference>
<dbReference type="Proteomes" id="UP000660380">
    <property type="component" value="Unassembled WGS sequence"/>
</dbReference>
<dbReference type="EMBL" id="JACJTA010000031">
    <property type="protein sequence ID" value="MBD2605960.1"/>
    <property type="molecule type" value="Genomic_DNA"/>
</dbReference>
<gene>
    <name evidence="1" type="ORF">H6G81_15880</name>
</gene>
<sequence length="171" mass="18859">MSKQTAKRLSFTLRYDVYADTLEAVVLRYLRDKSVREFKTGVIDTLRMCWLAIALKELHELPPDQLKQSALNAIDSLEKHIAYIRATFSLESATGNGLGGAIASPTKMMVVHPSFYGSGESTNAYGESHFSPYKSAKNSAVTPDVDTNNTSTAAEDAQKVVLYGDIEEIFE</sequence>
<dbReference type="RefSeq" id="WP_029630837.1">
    <property type="nucleotide sequence ID" value="NZ_JACJTA010000031.1"/>
</dbReference>
<evidence type="ECO:0000313" key="2">
    <source>
        <dbReference type="Proteomes" id="UP000660380"/>
    </source>
</evidence>
<proteinExistence type="predicted"/>
<protein>
    <submittedName>
        <fullName evidence="1">Uncharacterized protein</fullName>
    </submittedName>
</protein>